<protein>
    <submittedName>
        <fullName evidence="2">Uncharacterized protein</fullName>
    </submittedName>
</protein>
<proteinExistence type="predicted"/>
<name>A0A843WIA9_COLES</name>
<reference evidence="2" key="1">
    <citation type="submission" date="2017-07" db="EMBL/GenBank/DDBJ databases">
        <title>Taro Niue Genome Assembly and Annotation.</title>
        <authorList>
            <person name="Atibalentja N."/>
            <person name="Keating K."/>
            <person name="Fields C.J."/>
        </authorList>
    </citation>
    <scope>NUCLEOTIDE SEQUENCE</scope>
    <source>
        <strain evidence="2">Niue_2</strain>
        <tissue evidence="2">Leaf</tissue>
    </source>
</reference>
<dbReference type="OrthoDB" id="10056816at2759"/>
<dbReference type="AlphaFoldDB" id="A0A843WIA9"/>
<feature type="region of interest" description="Disordered" evidence="1">
    <location>
        <begin position="194"/>
        <end position="222"/>
    </location>
</feature>
<dbReference type="Proteomes" id="UP000652761">
    <property type="component" value="Unassembled WGS sequence"/>
</dbReference>
<keyword evidence="3" id="KW-1185">Reference proteome</keyword>
<gene>
    <name evidence="2" type="ORF">Taro_040147</name>
</gene>
<evidence type="ECO:0000313" key="2">
    <source>
        <dbReference type="EMBL" id="MQM07307.1"/>
    </source>
</evidence>
<accession>A0A843WIA9</accession>
<comment type="caution">
    <text evidence="2">The sequence shown here is derived from an EMBL/GenBank/DDBJ whole genome shotgun (WGS) entry which is preliminary data.</text>
</comment>
<evidence type="ECO:0000256" key="1">
    <source>
        <dbReference type="SAM" id="MobiDB-lite"/>
    </source>
</evidence>
<feature type="non-terminal residue" evidence="2">
    <location>
        <position position="1"/>
    </location>
</feature>
<sequence length="277" mass="30883">SSVVAASSRRRAVLVTGRFLLPSPGELPPPPSIGFRNWTNPFQCLEILSGYVLVFHYLRLEDPRGASLLVDDGASHISLILVITPLPFLNGRVVREQRNHRACSSALKGVVIPFGLKEDQLRLGVRVLKGDYTLGSEILRFYSGTGPRVLCSPPPSWAPFSAGAFFHCVCRPQLARGAWRIGAPTVHASSSLPSRANKQAVAHTRETVRERSHRRREGGEEGEGPMEYCYCRDFLFCELCGTQLLLSSPNFAQCPHCRFRRPARGKCQFTNFFYHDN</sequence>
<evidence type="ECO:0000313" key="3">
    <source>
        <dbReference type="Proteomes" id="UP000652761"/>
    </source>
</evidence>
<dbReference type="EMBL" id="NMUH01003845">
    <property type="protein sequence ID" value="MQM07307.1"/>
    <property type="molecule type" value="Genomic_DNA"/>
</dbReference>
<organism evidence="2 3">
    <name type="scientific">Colocasia esculenta</name>
    <name type="common">Wild taro</name>
    <name type="synonym">Arum esculentum</name>
    <dbReference type="NCBI Taxonomy" id="4460"/>
    <lineage>
        <taxon>Eukaryota</taxon>
        <taxon>Viridiplantae</taxon>
        <taxon>Streptophyta</taxon>
        <taxon>Embryophyta</taxon>
        <taxon>Tracheophyta</taxon>
        <taxon>Spermatophyta</taxon>
        <taxon>Magnoliopsida</taxon>
        <taxon>Liliopsida</taxon>
        <taxon>Araceae</taxon>
        <taxon>Aroideae</taxon>
        <taxon>Colocasieae</taxon>
        <taxon>Colocasia</taxon>
    </lineage>
</organism>